<feature type="compositionally biased region" description="Polar residues" evidence="1">
    <location>
        <begin position="460"/>
        <end position="470"/>
    </location>
</feature>
<dbReference type="InterPro" id="IPR001810">
    <property type="entry name" value="F-box_dom"/>
</dbReference>
<dbReference type="PROSITE" id="PS50181">
    <property type="entry name" value="FBOX"/>
    <property type="match status" value="1"/>
</dbReference>
<dbReference type="InterPro" id="IPR036047">
    <property type="entry name" value="F-box-like_dom_sf"/>
</dbReference>
<reference evidence="3" key="1">
    <citation type="submission" date="2023-06" db="EMBL/GenBank/DDBJ databases">
        <title>Genome-scale phylogeny and comparative genomics of the fungal order Sordariales.</title>
        <authorList>
            <consortium name="Lawrence Berkeley National Laboratory"/>
            <person name="Hensen N."/>
            <person name="Bonometti L."/>
            <person name="Westerberg I."/>
            <person name="Brannstrom I.O."/>
            <person name="Guillou S."/>
            <person name="Cros-Aarteil S."/>
            <person name="Calhoun S."/>
            <person name="Haridas S."/>
            <person name="Kuo A."/>
            <person name="Mondo S."/>
            <person name="Pangilinan J."/>
            <person name="Riley R."/>
            <person name="Labutti K."/>
            <person name="Andreopoulos B."/>
            <person name="Lipzen A."/>
            <person name="Chen C."/>
            <person name="Yanf M."/>
            <person name="Daum C."/>
            <person name="Ng V."/>
            <person name="Clum A."/>
            <person name="Steindorff A."/>
            <person name="Ohm R."/>
            <person name="Martin F."/>
            <person name="Silar P."/>
            <person name="Natvig D."/>
            <person name="Lalanne C."/>
            <person name="Gautier V."/>
            <person name="Ament-Velasquez S.L."/>
            <person name="Kruys A."/>
            <person name="Hutchinson M.I."/>
            <person name="Powell A.J."/>
            <person name="Barry K."/>
            <person name="Miller A.N."/>
            <person name="Grigoriev I.V."/>
            <person name="Debuchy R."/>
            <person name="Gladieux P."/>
            <person name="Thoren M.H."/>
            <person name="Johannesson H."/>
        </authorList>
    </citation>
    <scope>NUCLEOTIDE SEQUENCE</scope>
    <source>
        <strain evidence="3">PSN4</strain>
    </source>
</reference>
<proteinExistence type="predicted"/>
<evidence type="ECO:0000313" key="4">
    <source>
        <dbReference type="Proteomes" id="UP001239445"/>
    </source>
</evidence>
<name>A0AAJ0BHR0_9PEZI</name>
<feature type="region of interest" description="Disordered" evidence="1">
    <location>
        <begin position="440"/>
        <end position="477"/>
    </location>
</feature>
<feature type="domain" description="F-box" evidence="2">
    <location>
        <begin position="32"/>
        <end position="78"/>
    </location>
</feature>
<feature type="compositionally biased region" description="Basic and acidic residues" evidence="1">
    <location>
        <begin position="345"/>
        <end position="363"/>
    </location>
</feature>
<accession>A0AAJ0BHR0</accession>
<dbReference type="Gene3D" id="1.20.1280.50">
    <property type="match status" value="1"/>
</dbReference>
<dbReference type="Proteomes" id="UP001239445">
    <property type="component" value="Unassembled WGS sequence"/>
</dbReference>
<evidence type="ECO:0000259" key="2">
    <source>
        <dbReference type="PROSITE" id="PS50181"/>
    </source>
</evidence>
<dbReference type="EMBL" id="MU839829">
    <property type="protein sequence ID" value="KAK1758140.1"/>
    <property type="molecule type" value="Genomic_DNA"/>
</dbReference>
<feature type="region of interest" description="Disordered" evidence="1">
    <location>
        <begin position="332"/>
        <end position="370"/>
    </location>
</feature>
<comment type="caution">
    <text evidence="3">The sequence shown here is derived from an EMBL/GenBank/DDBJ whole genome shotgun (WGS) entry which is preliminary data.</text>
</comment>
<keyword evidence="4" id="KW-1185">Reference proteome</keyword>
<evidence type="ECO:0000313" key="3">
    <source>
        <dbReference type="EMBL" id="KAK1758140.1"/>
    </source>
</evidence>
<dbReference type="SUPFAM" id="SSF81383">
    <property type="entry name" value="F-box domain"/>
    <property type="match status" value="1"/>
</dbReference>
<dbReference type="SMART" id="SM00256">
    <property type="entry name" value="FBOX"/>
    <property type="match status" value="1"/>
</dbReference>
<dbReference type="SUPFAM" id="SSF50978">
    <property type="entry name" value="WD40 repeat-like"/>
    <property type="match status" value="1"/>
</dbReference>
<gene>
    <name evidence="3" type="ORF">QBC47DRAFT_420959</name>
</gene>
<sequence length="619" mass="68281">MARRIWNFELLSTNIMRRRFDDPPANANPSGRDLLSPLSDELLLRILSFLPLPQLLSVAPVSRRFYQLAADSQLWKALYYARFVLPRAMRIPGFRDGPSVLNTGNGAATRHKLHYSGRRSLWADGRRGGLVREEERGNYKEEDVEEEEDPLVAWARDETKRTEAVNWKRQYKIRHNWSRGKCAVEELRIGDGPDGHARRQEDNKILAKVIEGFAITADPTAGMRAWDLKSRRLLAQIDLDGADAGTPSCMAIDDSRFYDQILDIAVGFLDGSFGVWRLNLCDKSLVRRYRHEKSSNGELIAMAFSFPYLLTATASVLVSLYNFRVPRSMVNGQNGGLGSESAPKTNHDPRNGDTRQRPKDKLEPPYLLTSLNSHTSRPPLALSIRTMAATTIASIAYTFSTRQGWSIGIQDLHVRSTGAAIGVSSPEVVATKIAYTAPVDSGSRGMSRRHGPGSGFGSIGSVSPPRQSMASPAGPAEPGPTTLCYSHPYLLATLPDNTLVLHMCKSSPAALEISPGIRLWGHTSGISDAEITARGKAVSVSSRGEEMRVWELEGRSSGVGSRSVEIRPGQAQGMESTALFEGGYDWDERRNWVGFDDEMVIVLKEKAGGGESLMVYDFT</sequence>
<organism evidence="3 4">
    <name type="scientific">Echria macrotheca</name>
    <dbReference type="NCBI Taxonomy" id="438768"/>
    <lineage>
        <taxon>Eukaryota</taxon>
        <taxon>Fungi</taxon>
        <taxon>Dikarya</taxon>
        <taxon>Ascomycota</taxon>
        <taxon>Pezizomycotina</taxon>
        <taxon>Sordariomycetes</taxon>
        <taxon>Sordariomycetidae</taxon>
        <taxon>Sordariales</taxon>
        <taxon>Schizotheciaceae</taxon>
        <taxon>Echria</taxon>
    </lineage>
</organism>
<dbReference type="Pfam" id="PF12937">
    <property type="entry name" value="F-box-like"/>
    <property type="match status" value="1"/>
</dbReference>
<dbReference type="InterPro" id="IPR036322">
    <property type="entry name" value="WD40_repeat_dom_sf"/>
</dbReference>
<evidence type="ECO:0000256" key="1">
    <source>
        <dbReference type="SAM" id="MobiDB-lite"/>
    </source>
</evidence>
<dbReference type="AlphaFoldDB" id="A0AAJ0BHR0"/>
<dbReference type="Pfam" id="PF25499">
    <property type="entry name" value="Beta-prop_pof12"/>
    <property type="match status" value="1"/>
</dbReference>
<protein>
    <submittedName>
        <fullName evidence="3">F-box only protein 15</fullName>
    </submittedName>
</protein>